<reference evidence="8 9" key="1">
    <citation type="journal article" date="2020" name="Mol. Plant">
        <title>The Chromosome-Based Rubber Tree Genome Provides New Insights into Spurge Genome Evolution and Rubber Biosynthesis.</title>
        <authorList>
            <person name="Liu J."/>
            <person name="Shi C."/>
            <person name="Shi C.C."/>
            <person name="Li W."/>
            <person name="Zhang Q.J."/>
            <person name="Zhang Y."/>
            <person name="Li K."/>
            <person name="Lu H.F."/>
            <person name="Shi C."/>
            <person name="Zhu S.T."/>
            <person name="Xiao Z.Y."/>
            <person name="Nan H."/>
            <person name="Yue Y."/>
            <person name="Zhu X.G."/>
            <person name="Wu Y."/>
            <person name="Hong X.N."/>
            <person name="Fan G.Y."/>
            <person name="Tong Y."/>
            <person name="Zhang D."/>
            <person name="Mao C.L."/>
            <person name="Liu Y.L."/>
            <person name="Hao S.J."/>
            <person name="Liu W.Q."/>
            <person name="Lv M.Q."/>
            <person name="Zhang H.B."/>
            <person name="Liu Y."/>
            <person name="Hu-Tang G.R."/>
            <person name="Wang J.P."/>
            <person name="Wang J.H."/>
            <person name="Sun Y.H."/>
            <person name="Ni S.B."/>
            <person name="Chen W.B."/>
            <person name="Zhang X.C."/>
            <person name="Jiao Y.N."/>
            <person name="Eichler E.E."/>
            <person name="Li G.H."/>
            <person name="Liu X."/>
            <person name="Gao L.Z."/>
        </authorList>
    </citation>
    <scope>NUCLEOTIDE SEQUENCE [LARGE SCALE GENOMIC DNA]</scope>
    <source>
        <strain evidence="9">cv. GT1</strain>
        <tissue evidence="8">Leaf</tissue>
    </source>
</reference>
<dbReference type="InterPro" id="IPR017441">
    <property type="entry name" value="Protein_kinase_ATP_BS"/>
</dbReference>
<dbReference type="InterPro" id="IPR011009">
    <property type="entry name" value="Kinase-like_dom_sf"/>
</dbReference>
<keyword evidence="6" id="KW-0472">Membrane</keyword>
<evidence type="ECO:0000256" key="6">
    <source>
        <dbReference type="SAM" id="Phobius"/>
    </source>
</evidence>
<dbReference type="InterPro" id="IPR000719">
    <property type="entry name" value="Prot_kinase_dom"/>
</dbReference>
<keyword evidence="3" id="KW-0325">Glycoprotein</keyword>
<evidence type="ECO:0000256" key="2">
    <source>
        <dbReference type="ARBA" id="ARBA00022840"/>
    </source>
</evidence>
<dbReference type="AlphaFoldDB" id="A0A6A6L1P3"/>
<dbReference type="GO" id="GO:0005524">
    <property type="term" value="F:ATP binding"/>
    <property type="evidence" value="ECO:0007669"/>
    <property type="project" value="UniProtKB-UniRule"/>
</dbReference>
<dbReference type="Pfam" id="PF07714">
    <property type="entry name" value="PK_Tyr_Ser-Thr"/>
    <property type="match status" value="1"/>
</dbReference>
<keyword evidence="2 4" id="KW-0067">ATP-binding</keyword>
<evidence type="ECO:0000256" key="1">
    <source>
        <dbReference type="ARBA" id="ARBA00022741"/>
    </source>
</evidence>
<dbReference type="GO" id="GO:0004672">
    <property type="term" value="F:protein kinase activity"/>
    <property type="evidence" value="ECO:0007669"/>
    <property type="project" value="InterPro"/>
</dbReference>
<dbReference type="SUPFAM" id="SSF56112">
    <property type="entry name" value="Protein kinase-like (PK-like)"/>
    <property type="match status" value="1"/>
</dbReference>
<dbReference type="PROSITE" id="PS00107">
    <property type="entry name" value="PROTEIN_KINASE_ATP"/>
    <property type="match status" value="1"/>
</dbReference>
<keyword evidence="1 4" id="KW-0547">Nucleotide-binding</keyword>
<proteinExistence type="predicted"/>
<gene>
    <name evidence="8" type="ORF">GH714_032502</name>
</gene>
<organism evidence="8 9">
    <name type="scientific">Hevea brasiliensis</name>
    <name type="common">Para rubber tree</name>
    <name type="synonym">Siphonia brasiliensis</name>
    <dbReference type="NCBI Taxonomy" id="3981"/>
    <lineage>
        <taxon>Eukaryota</taxon>
        <taxon>Viridiplantae</taxon>
        <taxon>Streptophyta</taxon>
        <taxon>Embryophyta</taxon>
        <taxon>Tracheophyta</taxon>
        <taxon>Spermatophyta</taxon>
        <taxon>Magnoliopsida</taxon>
        <taxon>eudicotyledons</taxon>
        <taxon>Gunneridae</taxon>
        <taxon>Pentapetalae</taxon>
        <taxon>rosids</taxon>
        <taxon>fabids</taxon>
        <taxon>Malpighiales</taxon>
        <taxon>Euphorbiaceae</taxon>
        <taxon>Crotonoideae</taxon>
        <taxon>Micrandreae</taxon>
        <taxon>Hevea</taxon>
    </lineage>
</organism>
<sequence>MLPDAVGPGYCYRSVFVPVSELNLATAIISLSSLEGSLKQGFQVKWKVDDTTCTNCIGSKGVCGYDHLSKETTCYCLGQFIPTKTCTSSPDIVPAIPGGKSSKVGLGVGIGIAGAAAVCIGLGCWLLLIRQRRKRIAAQTKSKGQPTPPSSKGEPAPIINFSQTTPTYPSLNSDLEKGSTYFGTRVFSYEELVEATDNFNPSKELGDGGFGTVYYGVLNDGRVVAVKRLFENNMRRAEQFMNEIEILTRLRHKNLVSLHRLDINLANMAVNKIQNHAVNELIDPCLGFEKDSAVRKMATSVAELAFRCLQQERDMRPTMREVLEALKRIEKENYVSEKADVVDIKEDDVGLLNNVPPFSPDSIGTTDKWEKMMRTL</sequence>
<keyword evidence="6" id="KW-0812">Transmembrane</keyword>
<dbReference type="InterPro" id="IPR032872">
    <property type="entry name" value="WAK_assoc_C"/>
</dbReference>
<feature type="domain" description="Protein kinase" evidence="7">
    <location>
        <begin position="199"/>
        <end position="376"/>
    </location>
</feature>
<feature type="transmembrane region" description="Helical" evidence="6">
    <location>
        <begin position="104"/>
        <end position="128"/>
    </location>
</feature>
<feature type="binding site" evidence="4">
    <location>
        <position position="227"/>
    </location>
    <ligand>
        <name>ATP</name>
        <dbReference type="ChEBI" id="CHEBI:30616"/>
    </ligand>
</feature>
<evidence type="ECO:0000256" key="5">
    <source>
        <dbReference type="SAM" id="MobiDB-lite"/>
    </source>
</evidence>
<accession>A0A6A6L1P3</accession>
<name>A0A6A6L1P3_HEVBR</name>
<evidence type="ECO:0000256" key="3">
    <source>
        <dbReference type="ARBA" id="ARBA00023180"/>
    </source>
</evidence>
<dbReference type="InterPro" id="IPR001245">
    <property type="entry name" value="Ser-Thr/Tyr_kinase_cat_dom"/>
</dbReference>
<dbReference type="PANTHER" id="PTHR46008:SF34">
    <property type="entry name" value="PROTEIN KINASE DOMAIN-CONTAINING PROTEIN"/>
    <property type="match status" value="1"/>
</dbReference>
<dbReference type="Pfam" id="PF14380">
    <property type="entry name" value="WAK_assoc"/>
    <property type="match status" value="1"/>
</dbReference>
<dbReference type="EMBL" id="JAAGAX010000013">
    <property type="protein sequence ID" value="KAF2295302.1"/>
    <property type="molecule type" value="Genomic_DNA"/>
</dbReference>
<keyword evidence="9" id="KW-1185">Reference proteome</keyword>
<dbReference type="PROSITE" id="PS50011">
    <property type="entry name" value="PROTEIN_KINASE_DOM"/>
    <property type="match status" value="1"/>
</dbReference>
<evidence type="ECO:0000256" key="4">
    <source>
        <dbReference type="PROSITE-ProRule" id="PRU10141"/>
    </source>
</evidence>
<evidence type="ECO:0000313" key="9">
    <source>
        <dbReference type="Proteomes" id="UP000467840"/>
    </source>
</evidence>
<dbReference type="Gene3D" id="3.30.200.20">
    <property type="entry name" value="Phosphorylase Kinase, domain 1"/>
    <property type="match status" value="1"/>
</dbReference>
<feature type="region of interest" description="Disordered" evidence="5">
    <location>
        <begin position="138"/>
        <end position="159"/>
    </location>
</feature>
<evidence type="ECO:0000313" key="8">
    <source>
        <dbReference type="EMBL" id="KAF2295302.1"/>
    </source>
</evidence>
<evidence type="ECO:0000259" key="7">
    <source>
        <dbReference type="PROSITE" id="PS50011"/>
    </source>
</evidence>
<dbReference type="Proteomes" id="UP000467840">
    <property type="component" value="Chromosome 7"/>
</dbReference>
<keyword evidence="6" id="KW-1133">Transmembrane helix</keyword>
<protein>
    <recommendedName>
        <fullName evidence="7">Protein kinase domain-containing protein</fullName>
    </recommendedName>
</protein>
<comment type="caution">
    <text evidence="8">The sequence shown here is derived from an EMBL/GenBank/DDBJ whole genome shotgun (WGS) entry which is preliminary data.</text>
</comment>
<dbReference type="PANTHER" id="PTHR46008">
    <property type="entry name" value="LEAF RUST 10 DISEASE-RESISTANCE LOCUS RECEPTOR-LIKE PROTEIN KINASE-LIKE 1.4"/>
    <property type="match status" value="1"/>
</dbReference>